<accession>A0A1M5YN36</accession>
<dbReference type="EMBL" id="QOVN01000003">
    <property type="protein sequence ID" value="RXG29338.1"/>
    <property type="molecule type" value="Genomic_DNA"/>
</dbReference>
<dbReference type="STRING" id="573501.SAMN04487999_2160"/>
<keyword evidence="1" id="KW-0812">Transmembrane</keyword>
<feature type="transmembrane region" description="Helical" evidence="1">
    <location>
        <begin position="36"/>
        <end position="55"/>
    </location>
</feature>
<evidence type="ECO:0000313" key="2">
    <source>
        <dbReference type="EMBL" id="RXG29338.1"/>
    </source>
</evidence>
<evidence type="ECO:0000256" key="1">
    <source>
        <dbReference type="SAM" id="Phobius"/>
    </source>
</evidence>
<keyword evidence="5" id="KW-1185">Reference proteome</keyword>
<protein>
    <submittedName>
        <fullName evidence="3">Uncharacterized protein</fullName>
    </submittedName>
</protein>
<gene>
    <name evidence="2" type="ORF">DSM01_1436</name>
    <name evidence="3" type="ORF">SAMN04487999_2160</name>
</gene>
<dbReference type="Proteomes" id="UP000184240">
    <property type="component" value="Unassembled WGS sequence"/>
</dbReference>
<dbReference type="AlphaFoldDB" id="A0A1M5YN36"/>
<reference evidence="3" key="1">
    <citation type="submission" date="2016-11" db="EMBL/GenBank/DDBJ databases">
        <authorList>
            <person name="Jaros S."/>
            <person name="Januszkiewicz K."/>
            <person name="Wedrychowicz H."/>
        </authorList>
    </citation>
    <scope>NUCLEOTIDE SEQUENCE [LARGE SCALE GENOMIC DNA]</scope>
    <source>
        <strain evidence="3">DSM 19859</strain>
    </source>
</reference>
<evidence type="ECO:0000313" key="5">
    <source>
        <dbReference type="Proteomes" id="UP000290037"/>
    </source>
</evidence>
<evidence type="ECO:0000313" key="4">
    <source>
        <dbReference type="Proteomes" id="UP000184240"/>
    </source>
</evidence>
<sequence length="76" mass="8107">MKVALYIILALASALLIFNLTKVDYSAPLNGDSTVAVISVVACLCAMLLVVILLISRKIAEKSKAAQKTKTTKTQL</sequence>
<keyword evidence="1" id="KW-0472">Membrane</keyword>
<dbReference type="EMBL" id="FQXT01000004">
    <property type="protein sequence ID" value="SHI13412.1"/>
    <property type="molecule type" value="Genomic_DNA"/>
</dbReference>
<reference evidence="2 5" key="3">
    <citation type="submission" date="2018-07" db="EMBL/GenBank/DDBJ databases">
        <title>Leeuwenhoekiella genomics.</title>
        <authorList>
            <person name="Tahon G."/>
            <person name="Willems A."/>
        </authorList>
    </citation>
    <scope>NUCLEOTIDE SEQUENCE [LARGE SCALE GENOMIC DNA]</scope>
    <source>
        <strain evidence="2 5">LMG 24856</strain>
    </source>
</reference>
<keyword evidence="1" id="KW-1133">Transmembrane helix</keyword>
<reference evidence="4" key="2">
    <citation type="submission" date="2016-11" db="EMBL/GenBank/DDBJ databases">
        <authorList>
            <person name="Varghese N."/>
            <person name="Submissions S."/>
        </authorList>
    </citation>
    <scope>NUCLEOTIDE SEQUENCE [LARGE SCALE GENOMIC DNA]</scope>
    <source>
        <strain evidence="4">DSM 19859</strain>
    </source>
</reference>
<proteinExistence type="predicted"/>
<evidence type="ECO:0000313" key="3">
    <source>
        <dbReference type="EMBL" id="SHI13412.1"/>
    </source>
</evidence>
<name>A0A1M5YN36_9FLAO</name>
<dbReference type="RefSeq" id="WP_072982975.1">
    <property type="nucleotide sequence ID" value="NZ_FQXT01000004.1"/>
</dbReference>
<dbReference type="Proteomes" id="UP000290037">
    <property type="component" value="Unassembled WGS sequence"/>
</dbReference>
<organism evidence="3 4">
    <name type="scientific">Leeuwenhoekiella palythoae</name>
    <dbReference type="NCBI Taxonomy" id="573501"/>
    <lineage>
        <taxon>Bacteria</taxon>
        <taxon>Pseudomonadati</taxon>
        <taxon>Bacteroidota</taxon>
        <taxon>Flavobacteriia</taxon>
        <taxon>Flavobacteriales</taxon>
        <taxon>Flavobacteriaceae</taxon>
        <taxon>Leeuwenhoekiella</taxon>
    </lineage>
</organism>